<feature type="transmembrane region" description="Helical" evidence="7">
    <location>
        <begin position="45"/>
        <end position="67"/>
    </location>
</feature>
<comment type="similarity">
    <text evidence="2">Belongs to the VirD4/TraG family.</text>
</comment>
<name>A0A0H3ZSR5_VIBSP</name>
<dbReference type="PANTHER" id="PTHR37937">
    <property type="entry name" value="CONJUGATIVE TRANSFER: DNA TRANSPORT"/>
    <property type="match status" value="1"/>
</dbReference>
<evidence type="ECO:0000256" key="1">
    <source>
        <dbReference type="ARBA" id="ARBA00004651"/>
    </source>
</evidence>
<keyword evidence="5 7" id="KW-1133">Transmembrane helix</keyword>
<dbReference type="GO" id="GO:0005886">
    <property type="term" value="C:plasma membrane"/>
    <property type="evidence" value="ECO:0007669"/>
    <property type="project" value="UniProtKB-SubCell"/>
</dbReference>
<dbReference type="InterPro" id="IPR003688">
    <property type="entry name" value="TraG/VirD4"/>
</dbReference>
<organism evidence="8">
    <name type="scientific">Vibrio splendidus</name>
    <dbReference type="NCBI Taxonomy" id="29497"/>
    <lineage>
        <taxon>Bacteria</taxon>
        <taxon>Pseudomonadati</taxon>
        <taxon>Pseudomonadota</taxon>
        <taxon>Gammaproteobacteria</taxon>
        <taxon>Vibrionales</taxon>
        <taxon>Vibrionaceae</taxon>
        <taxon>Vibrio</taxon>
    </lineage>
</organism>
<accession>A0A0H3ZSR5</accession>
<dbReference type="Gene3D" id="3.40.50.300">
    <property type="entry name" value="P-loop containing nucleotide triphosphate hydrolases"/>
    <property type="match status" value="1"/>
</dbReference>
<dbReference type="SUPFAM" id="SSF52540">
    <property type="entry name" value="P-loop containing nucleoside triphosphate hydrolases"/>
    <property type="match status" value="1"/>
</dbReference>
<keyword evidence="6 7" id="KW-0472">Membrane</keyword>
<protein>
    <submittedName>
        <fullName evidence="8">Type IV secretion system protein VirD4</fullName>
    </submittedName>
</protein>
<evidence type="ECO:0000256" key="4">
    <source>
        <dbReference type="ARBA" id="ARBA00022692"/>
    </source>
</evidence>
<evidence type="ECO:0000256" key="5">
    <source>
        <dbReference type="ARBA" id="ARBA00022989"/>
    </source>
</evidence>
<dbReference type="InterPro" id="IPR051539">
    <property type="entry name" value="T4SS-coupling_protein"/>
</dbReference>
<keyword evidence="3" id="KW-1003">Cell membrane</keyword>
<keyword evidence="4 7" id="KW-0812">Transmembrane</keyword>
<dbReference type="Pfam" id="PF02534">
    <property type="entry name" value="T4SS-DNA_transf"/>
    <property type="match status" value="1"/>
</dbReference>
<evidence type="ECO:0000313" key="8">
    <source>
        <dbReference type="EMBL" id="AKN36606.1"/>
    </source>
</evidence>
<dbReference type="CDD" id="cd01127">
    <property type="entry name" value="TrwB_TraG_TraD_VirD4"/>
    <property type="match status" value="1"/>
</dbReference>
<dbReference type="PANTHER" id="PTHR37937:SF1">
    <property type="entry name" value="CONJUGATIVE TRANSFER: DNA TRANSPORT"/>
    <property type="match status" value="1"/>
</dbReference>
<dbReference type="AlphaFoldDB" id="A0A0H3ZSR5"/>
<comment type="subcellular location">
    <subcellularLocation>
        <location evidence="1">Cell membrane</location>
        <topology evidence="1">Multi-pass membrane protein</topology>
    </subcellularLocation>
</comment>
<sequence length="558" mass="62876">MSFKVSPTLTILKVALAVAVSYAITWGLILLFVDSSALKEPLAPILNFGLAPWGFYYIPFFLCALLVTGETLFNSYIPDDYGDAREATREEIKEMDLLSDEGLILGQSDNFLSPYYIRTNEPLSSFLIAPPGTGKTAAIIVPNLLSCTNSMFINDVKLELWDLTSKQRGRMGKVGLFAPTLNLGKDKSLCFNPFAAECLPRSFADQIDFVDRMISILYPTGEEVSETSRYFNGNAKNLFLFWALRRIVIDGETSLPRIYDDSTSTSDQQAAIAAIMENQSLPEFIRAKGNALLDMDMKEFKSTSTSFTLMLEPFNRPNVRKYFEASDFTYKDFREKKPFSLYVGIPVRDMNRMAPVIKLMAQYLTLELMSDVKLFNRQNVTFMLDEFARLGFVPDLLNAPELSRGCKMNFVFACQSMNQIRKLYNKNGADAMQGLIDVCDYVIIYTQNDSDTALKLSKTIGNTTRKKGSKSRKWGDLTGSSSVSNEAWPFVTDQDLLNMGKNNMIVAVKGFKKRPIVCKKPWYYKSAAMNKLTGAYNDMKLCDDIEHDDTFTHCDEAA</sequence>
<reference evidence="8" key="1">
    <citation type="journal article" date="2015" name="MBio">
        <title>Eco-Evolutionary Dynamics of Episomes among Ecologically Cohesive Bacterial Populations.</title>
        <authorList>
            <person name="Xue H."/>
            <person name="Cordero O.X."/>
            <person name="Camas F.M."/>
            <person name="Trimble W."/>
            <person name="Meyer F."/>
            <person name="Guglielmini J."/>
            <person name="Rocha E.P."/>
            <person name="Polz M.F."/>
        </authorList>
    </citation>
    <scope>NUCLEOTIDE SEQUENCE</scope>
    <source>
        <strain evidence="8">1F_145</strain>
    </source>
</reference>
<feature type="transmembrane region" description="Helical" evidence="7">
    <location>
        <begin position="12"/>
        <end position="33"/>
    </location>
</feature>
<evidence type="ECO:0000256" key="3">
    <source>
        <dbReference type="ARBA" id="ARBA00022475"/>
    </source>
</evidence>
<evidence type="ECO:0000256" key="2">
    <source>
        <dbReference type="ARBA" id="ARBA00008806"/>
    </source>
</evidence>
<dbReference type="InterPro" id="IPR027417">
    <property type="entry name" value="P-loop_NTPase"/>
</dbReference>
<dbReference type="EMBL" id="KP795502">
    <property type="protein sequence ID" value="AKN36606.1"/>
    <property type="molecule type" value="Genomic_DNA"/>
</dbReference>
<proteinExistence type="inferred from homology"/>
<evidence type="ECO:0000256" key="7">
    <source>
        <dbReference type="SAM" id="Phobius"/>
    </source>
</evidence>
<evidence type="ECO:0000256" key="6">
    <source>
        <dbReference type="ARBA" id="ARBA00023136"/>
    </source>
</evidence>